<proteinExistence type="predicted"/>
<protein>
    <submittedName>
        <fullName evidence="1">Uncharacterized protein</fullName>
    </submittedName>
</protein>
<accession>A0A6C0BL24</accession>
<organism evidence="1">
    <name type="scientific">viral metagenome</name>
    <dbReference type="NCBI Taxonomy" id="1070528"/>
    <lineage>
        <taxon>unclassified sequences</taxon>
        <taxon>metagenomes</taxon>
        <taxon>organismal metagenomes</taxon>
    </lineage>
</organism>
<name>A0A6C0BL24_9ZZZZ</name>
<reference evidence="1" key="1">
    <citation type="journal article" date="2020" name="Nature">
        <title>Giant virus diversity and host interactions through global metagenomics.</title>
        <authorList>
            <person name="Schulz F."/>
            <person name="Roux S."/>
            <person name="Paez-Espino D."/>
            <person name="Jungbluth S."/>
            <person name="Walsh D.A."/>
            <person name="Denef V.J."/>
            <person name="McMahon K.D."/>
            <person name="Konstantinidis K.T."/>
            <person name="Eloe-Fadrosh E.A."/>
            <person name="Kyrpides N.C."/>
            <person name="Woyke T."/>
        </authorList>
    </citation>
    <scope>NUCLEOTIDE SEQUENCE</scope>
    <source>
        <strain evidence="1">GVMAG-M-3300014204-73</strain>
    </source>
</reference>
<dbReference type="EMBL" id="MN739177">
    <property type="protein sequence ID" value="QHS92269.1"/>
    <property type="molecule type" value="Genomic_DNA"/>
</dbReference>
<sequence length="137" mass="15846">MTNPEYMDLRIIAKGDNYNRNKKKFSDYWMSQDLTKIGGIRYYIQPQGLILRINSIILLSSLCPSNGTIPGTIKNHKYIYGHVGFLDRTERNLKPRPETGLYDLDSGRWSVPETNKDLADFVEKFAAYYQKSKSLSE</sequence>
<dbReference type="AlphaFoldDB" id="A0A6C0BL24"/>
<evidence type="ECO:0000313" key="1">
    <source>
        <dbReference type="EMBL" id="QHS92269.1"/>
    </source>
</evidence>